<dbReference type="Proteomes" id="UP000299102">
    <property type="component" value="Unassembled WGS sequence"/>
</dbReference>
<reference evidence="1 2" key="1">
    <citation type="journal article" date="2019" name="Commun. Biol.">
        <title>The bagworm genome reveals a unique fibroin gene that provides high tensile strength.</title>
        <authorList>
            <person name="Kono N."/>
            <person name="Nakamura H."/>
            <person name="Ohtoshi R."/>
            <person name="Tomita M."/>
            <person name="Numata K."/>
            <person name="Arakawa K."/>
        </authorList>
    </citation>
    <scope>NUCLEOTIDE SEQUENCE [LARGE SCALE GENOMIC DNA]</scope>
</reference>
<name>A0A4C1UVC8_EUMVA</name>
<sequence>MFSRTVISLCAVYRTKSFRSELPANDAMRRYNTPQPFFLLPRVPISRHCDAFVTNFAEAEAQPSSVADCVLSMMDPHQGYDEIRIEVSESFGGPLPPPSHHSLPSILSIRYSNPTQEAGKELATPLRLRLSMGGDDCLLSVSSQAREKPPK</sequence>
<evidence type="ECO:0000313" key="2">
    <source>
        <dbReference type="Proteomes" id="UP000299102"/>
    </source>
</evidence>
<accession>A0A4C1UVC8</accession>
<comment type="caution">
    <text evidence="1">The sequence shown here is derived from an EMBL/GenBank/DDBJ whole genome shotgun (WGS) entry which is preliminary data.</text>
</comment>
<evidence type="ECO:0000313" key="1">
    <source>
        <dbReference type="EMBL" id="GBP29946.1"/>
    </source>
</evidence>
<protein>
    <submittedName>
        <fullName evidence="1">Uncharacterized protein</fullName>
    </submittedName>
</protein>
<proteinExistence type="predicted"/>
<dbReference type="AlphaFoldDB" id="A0A4C1UVC8"/>
<organism evidence="1 2">
    <name type="scientific">Eumeta variegata</name>
    <name type="common">Bagworm moth</name>
    <name type="synonym">Eumeta japonica</name>
    <dbReference type="NCBI Taxonomy" id="151549"/>
    <lineage>
        <taxon>Eukaryota</taxon>
        <taxon>Metazoa</taxon>
        <taxon>Ecdysozoa</taxon>
        <taxon>Arthropoda</taxon>
        <taxon>Hexapoda</taxon>
        <taxon>Insecta</taxon>
        <taxon>Pterygota</taxon>
        <taxon>Neoptera</taxon>
        <taxon>Endopterygota</taxon>
        <taxon>Lepidoptera</taxon>
        <taxon>Glossata</taxon>
        <taxon>Ditrysia</taxon>
        <taxon>Tineoidea</taxon>
        <taxon>Psychidae</taxon>
        <taxon>Oiketicinae</taxon>
        <taxon>Eumeta</taxon>
    </lineage>
</organism>
<dbReference type="EMBL" id="BGZK01000226">
    <property type="protein sequence ID" value="GBP29946.1"/>
    <property type="molecule type" value="Genomic_DNA"/>
</dbReference>
<keyword evidence="2" id="KW-1185">Reference proteome</keyword>
<gene>
    <name evidence="1" type="ORF">EVAR_18426_1</name>
</gene>